<feature type="domain" description="PARP catalytic" evidence="2">
    <location>
        <begin position="146"/>
        <end position="328"/>
    </location>
</feature>
<accession>A0ABN9T7Z8</accession>
<proteinExistence type="predicted"/>
<protein>
    <recommendedName>
        <fullName evidence="2">PARP catalytic domain-containing protein</fullName>
    </recommendedName>
</protein>
<reference evidence="3" key="1">
    <citation type="submission" date="2023-10" db="EMBL/GenBank/DDBJ databases">
        <authorList>
            <person name="Chen Y."/>
            <person name="Shah S."/>
            <person name="Dougan E. K."/>
            <person name="Thang M."/>
            <person name="Chan C."/>
        </authorList>
    </citation>
    <scope>NUCLEOTIDE SEQUENCE [LARGE SCALE GENOMIC DNA]</scope>
</reference>
<name>A0ABN9T7Z8_9DINO</name>
<gene>
    <name evidence="3" type="ORF">PCOR1329_LOCUS36498</name>
</gene>
<dbReference type="PANTHER" id="PTHR45740">
    <property type="entry name" value="POLY [ADP-RIBOSE] POLYMERASE"/>
    <property type="match status" value="1"/>
</dbReference>
<evidence type="ECO:0000313" key="4">
    <source>
        <dbReference type="Proteomes" id="UP001189429"/>
    </source>
</evidence>
<dbReference type="PANTHER" id="PTHR45740:SF2">
    <property type="entry name" value="POLY [ADP-RIBOSE] POLYMERASE"/>
    <property type="match status" value="1"/>
</dbReference>
<evidence type="ECO:0000313" key="3">
    <source>
        <dbReference type="EMBL" id="CAK0841232.1"/>
    </source>
</evidence>
<keyword evidence="4" id="KW-1185">Reference proteome</keyword>
<feature type="compositionally biased region" description="Low complexity" evidence="1">
    <location>
        <begin position="104"/>
        <end position="131"/>
    </location>
</feature>
<evidence type="ECO:0000259" key="2">
    <source>
        <dbReference type="Pfam" id="PF00644"/>
    </source>
</evidence>
<dbReference type="InterPro" id="IPR012317">
    <property type="entry name" value="Poly(ADP-ribose)pol_cat_dom"/>
</dbReference>
<dbReference type="InterPro" id="IPR051712">
    <property type="entry name" value="ARTD-AVP"/>
</dbReference>
<dbReference type="EMBL" id="CAUYUJ010014439">
    <property type="protein sequence ID" value="CAK0841232.1"/>
    <property type="molecule type" value="Genomic_DNA"/>
</dbReference>
<evidence type="ECO:0000256" key="1">
    <source>
        <dbReference type="SAM" id="MobiDB-lite"/>
    </source>
</evidence>
<comment type="caution">
    <text evidence="3">The sequence shown here is derived from an EMBL/GenBank/DDBJ whole genome shotgun (WGS) entry which is preliminary data.</text>
</comment>
<sequence>MLSALLLSGRRRHHWELKHRRCGRHWPSASAGAEPARAHSGATVRVQCGNCAEVMDVEVPYAPGSRCQFQCFRCGVANEIPAGQPVQAPAPSFAGVPRHRQRPAAADGHAAATTSTGSLAHPAPAAPAPTLTPRLEAASDDERSAVQAMVEATWLGAESGGAGVEVVQVMKNSNPALWRLFCDARQEVGARSRGVPREAVLTDGFCTGGCCGDTASLFHGTGTSRIEAICQRGFTPGSAGTGAHRGDGFGFAENSSIADERAVDDQYGIYQGLLALLVCRVALGRSFTPGEAELSSPDTMASRHQGFHTVIRQRGSAGSCPREFTLLDGRCAYPEFVVLYRKLGNNEASQ</sequence>
<dbReference type="Pfam" id="PF00644">
    <property type="entry name" value="PARP"/>
    <property type="match status" value="1"/>
</dbReference>
<dbReference type="Proteomes" id="UP001189429">
    <property type="component" value="Unassembled WGS sequence"/>
</dbReference>
<organism evidence="3 4">
    <name type="scientific">Prorocentrum cordatum</name>
    <dbReference type="NCBI Taxonomy" id="2364126"/>
    <lineage>
        <taxon>Eukaryota</taxon>
        <taxon>Sar</taxon>
        <taxon>Alveolata</taxon>
        <taxon>Dinophyceae</taxon>
        <taxon>Prorocentrales</taxon>
        <taxon>Prorocentraceae</taxon>
        <taxon>Prorocentrum</taxon>
    </lineage>
</organism>
<feature type="region of interest" description="Disordered" evidence="1">
    <location>
        <begin position="88"/>
        <end position="131"/>
    </location>
</feature>
<dbReference type="SUPFAM" id="SSF56399">
    <property type="entry name" value="ADP-ribosylation"/>
    <property type="match status" value="1"/>
</dbReference>
<dbReference type="Gene3D" id="3.90.228.10">
    <property type="match status" value="1"/>
</dbReference>